<gene>
    <name evidence="1" type="ORF">BU23DRAFT_574384</name>
</gene>
<reference evidence="1" key="1">
    <citation type="journal article" date="2020" name="Stud. Mycol.">
        <title>101 Dothideomycetes genomes: a test case for predicting lifestyles and emergence of pathogens.</title>
        <authorList>
            <person name="Haridas S."/>
            <person name="Albert R."/>
            <person name="Binder M."/>
            <person name="Bloem J."/>
            <person name="Labutti K."/>
            <person name="Salamov A."/>
            <person name="Andreopoulos B."/>
            <person name="Baker S."/>
            <person name="Barry K."/>
            <person name="Bills G."/>
            <person name="Bluhm B."/>
            <person name="Cannon C."/>
            <person name="Castanera R."/>
            <person name="Culley D."/>
            <person name="Daum C."/>
            <person name="Ezra D."/>
            <person name="Gonzalez J."/>
            <person name="Henrissat B."/>
            <person name="Kuo A."/>
            <person name="Liang C."/>
            <person name="Lipzen A."/>
            <person name="Lutzoni F."/>
            <person name="Magnuson J."/>
            <person name="Mondo S."/>
            <person name="Nolan M."/>
            <person name="Ohm R."/>
            <person name="Pangilinan J."/>
            <person name="Park H.-J."/>
            <person name="Ramirez L."/>
            <person name="Alfaro M."/>
            <person name="Sun H."/>
            <person name="Tritt A."/>
            <person name="Yoshinaga Y."/>
            <person name="Zwiers L.-H."/>
            <person name="Turgeon B."/>
            <person name="Goodwin S."/>
            <person name="Spatafora J."/>
            <person name="Crous P."/>
            <person name="Grigoriev I."/>
        </authorList>
    </citation>
    <scope>NUCLEOTIDE SEQUENCE</scope>
    <source>
        <strain evidence="1">CBS 107.79</strain>
    </source>
</reference>
<accession>A0A6A5UPZ9</accession>
<dbReference type="EMBL" id="ML976752">
    <property type="protein sequence ID" value="KAF1966019.1"/>
    <property type="molecule type" value="Genomic_DNA"/>
</dbReference>
<organism evidence="1 2">
    <name type="scientific">Bimuria novae-zelandiae CBS 107.79</name>
    <dbReference type="NCBI Taxonomy" id="1447943"/>
    <lineage>
        <taxon>Eukaryota</taxon>
        <taxon>Fungi</taxon>
        <taxon>Dikarya</taxon>
        <taxon>Ascomycota</taxon>
        <taxon>Pezizomycotina</taxon>
        <taxon>Dothideomycetes</taxon>
        <taxon>Pleosporomycetidae</taxon>
        <taxon>Pleosporales</taxon>
        <taxon>Massarineae</taxon>
        <taxon>Didymosphaeriaceae</taxon>
        <taxon>Bimuria</taxon>
    </lineage>
</organism>
<dbReference type="Proteomes" id="UP000800036">
    <property type="component" value="Unassembled WGS sequence"/>
</dbReference>
<name>A0A6A5UPZ9_9PLEO</name>
<proteinExistence type="predicted"/>
<evidence type="ECO:0000313" key="2">
    <source>
        <dbReference type="Proteomes" id="UP000800036"/>
    </source>
</evidence>
<sequence>MDDVELLHGVGNMGPSKQYTLAKNAQGYSLYSITALLAPYRTRNDIDLSKLRGYFAAFLDEATDHIWSMREDPSYTSSVIAEELLHQPELVRDSARNVRSDVGKKSYKVKIFRDTIAQAYFMVGIWDRLTNLVDTLRNPLEATFHGNLKTSSGRQRFIAPGGMDPFLPDN</sequence>
<evidence type="ECO:0000313" key="1">
    <source>
        <dbReference type="EMBL" id="KAF1966019.1"/>
    </source>
</evidence>
<protein>
    <submittedName>
        <fullName evidence="1">Uncharacterized protein</fullName>
    </submittedName>
</protein>
<dbReference type="AlphaFoldDB" id="A0A6A5UPZ9"/>
<dbReference type="OrthoDB" id="2922289at2759"/>
<keyword evidence="2" id="KW-1185">Reference proteome</keyword>